<sequence length="33" mass="3936">MNMNRRSQSSAQEPIYILFSLRFCHIFMNSSLL</sequence>
<reference evidence="1" key="1">
    <citation type="submission" date="2014-11" db="EMBL/GenBank/DDBJ databases">
        <authorList>
            <person name="Amaro Gonzalez C."/>
        </authorList>
    </citation>
    <scope>NUCLEOTIDE SEQUENCE</scope>
</reference>
<proteinExistence type="predicted"/>
<dbReference type="AlphaFoldDB" id="A0A0E9SW40"/>
<evidence type="ECO:0000313" key="1">
    <source>
        <dbReference type="EMBL" id="JAH45462.1"/>
    </source>
</evidence>
<organism evidence="1">
    <name type="scientific">Anguilla anguilla</name>
    <name type="common">European freshwater eel</name>
    <name type="synonym">Muraena anguilla</name>
    <dbReference type="NCBI Taxonomy" id="7936"/>
    <lineage>
        <taxon>Eukaryota</taxon>
        <taxon>Metazoa</taxon>
        <taxon>Chordata</taxon>
        <taxon>Craniata</taxon>
        <taxon>Vertebrata</taxon>
        <taxon>Euteleostomi</taxon>
        <taxon>Actinopterygii</taxon>
        <taxon>Neopterygii</taxon>
        <taxon>Teleostei</taxon>
        <taxon>Anguilliformes</taxon>
        <taxon>Anguillidae</taxon>
        <taxon>Anguilla</taxon>
    </lineage>
</organism>
<accession>A0A0E9SW40</accession>
<protein>
    <submittedName>
        <fullName evidence="1">Uncharacterized protein</fullName>
    </submittedName>
</protein>
<dbReference type="EMBL" id="GBXM01063115">
    <property type="protein sequence ID" value="JAH45462.1"/>
    <property type="molecule type" value="Transcribed_RNA"/>
</dbReference>
<reference evidence="1" key="2">
    <citation type="journal article" date="2015" name="Fish Shellfish Immunol.">
        <title>Early steps in the European eel (Anguilla anguilla)-Vibrio vulnificus interaction in the gills: Role of the RtxA13 toxin.</title>
        <authorList>
            <person name="Callol A."/>
            <person name="Pajuelo D."/>
            <person name="Ebbesson L."/>
            <person name="Teles M."/>
            <person name="MacKenzie S."/>
            <person name="Amaro C."/>
        </authorList>
    </citation>
    <scope>NUCLEOTIDE SEQUENCE</scope>
</reference>
<name>A0A0E9SW40_ANGAN</name>